<evidence type="ECO:0000256" key="2">
    <source>
        <dbReference type="RuleBase" id="RU000363"/>
    </source>
</evidence>
<dbReference type="EMBL" id="BOMB01000021">
    <property type="protein sequence ID" value="GID12937.1"/>
    <property type="molecule type" value="Genomic_DNA"/>
</dbReference>
<proteinExistence type="inferred from homology"/>
<dbReference type="Pfam" id="PF00106">
    <property type="entry name" value="adh_short"/>
    <property type="match status" value="1"/>
</dbReference>
<sequence length="260" mass="27117">MPEVLVTGATAGVGRHLAVRLGQAGATVLVHGRDPAKVADTARAVRSTGGTAREYVADLSVLAEVRALAARIDSLDVLVNNAGVGGLHRRQLSADGYEMHWAVNYLAPVALTRGLLDVLRRNGSARIVNVGSAGQAPPDPDDPRLDAGYDPQLAYARSKLALAAWTFDLAESLAGTGVTATVLHPATYMDTAMVRAAGITPLSTVDEGTAAVLRLATDPALAGVTGRYYDGTREARAHPLAYDPGFRARLAAATDRQLSC</sequence>
<reference evidence="3" key="1">
    <citation type="submission" date="2021-01" db="EMBL/GenBank/DDBJ databases">
        <title>Whole genome shotgun sequence of Actinocatenispora rupis NBRC 107355.</title>
        <authorList>
            <person name="Komaki H."/>
            <person name="Tamura T."/>
        </authorList>
    </citation>
    <scope>NUCLEOTIDE SEQUENCE</scope>
    <source>
        <strain evidence="3">NBRC 107355</strain>
    </source>
</reference>
<dbReference type="PRINTS" id="PR00081">
    <property type="entry name" value="GDHRDH"/>
</dbReference>
<name>A0A8J3NDI0_9ACTN</name>
<dbReference type="RefSeq" id="WP_203659448.1">
    <property type="nucleotide sequence ID" value="NZ_BAAAZM010000008.1"/>
</dbReference>
<evidence type="ECO:0000313" key="3">
    <source>
        <dbReference type="EMBL" id="GID12937.1"/>
    </source>
</evidence>
<dbReference type="GO" id="GO:0016491">
    <property type="term" value="F:oxidoreductase activity"/>
    <property type="evidence" value="ECO:0007669"/>
    <property type="project" value="UniProtKB-KW"/>
</dbReference>
<gene>
    <name evidence="3" type="ORF">Aru02nite_38260</name>
</gene>
<dbReference type="PANTHER" id="PTHR43157:SF31">
    <property type="entry name" value="PHOSPHATIDYLINOSITOL-GLYCAN BIOSYNTHESIS CLASS F PROTEIN"/>
    <property type="match status" value="1"/>
</dbReference>
<comment type="caution">
    <text evidence="3">The sequence shown here is derived from an EMBL/GenBank/DDBJ whole genome shotgun (WGS) entry which is preliminary data.</text>
</comment>
<evidence type="ECO:0000256" key="1">
    <source>
        <dbReference type="ARBA" id="ARBA00023002"/>
    </source>
</evidence>
<dbReference type="SUPFAM" id="SSF51735">
    <property type="entry name" value="NAD(P)-binding Rossmann-fold domains"/>
    <property type="match status" value="1"/>
</dbReference>
<dbReference type="Proteomes" id="UP000612808">
    <property type="component" value="Unassembled WGS sequence"/>
</dbReference>
<dbReference type="AlphaFoldDB" id="A0A8J3NDI0"/>
<comment type="similarity">
    <text evidence="2">Belongs to the short-chain dehydrogenases/reductases (SDR) family.</text>
</comment>
<protein>
    <submittedName>
        <fullName evidence="3">3-oxoacyl-ACP reductase</fullName>
    </submittedName>
</protein>
<organism evidence="3 4">
    <name type="scientific">Actinocatenispora rupis</name>
    <dbReference type="NCBI Taxonomy" id="519421"/>
    <lineage>
        <taxon>Bacteria</taxon>
        <taxon>Bacillati</taxon>
        <taxon>Actinomycetota</taxon>
        <taxon>Actinomycetes</taxon>
        <taxon>Micromonosporales</taxon>
        <taxon>Micromonosporaceae</taxon>
        <taxon>Actinocatenispora</taxon>
    </lineage>
</organism>
<evidence type="ECO:0000313" key="4">
    <source>
        <dbReference type="Proteomes" id="UP000612808"/>
    </source>
</evidence>
<keyword evidence="1" id="KW-0560">Oxidoreductase</keyword>
<dbReference type="PRINTS" id="PR00080">
    <property type="entry name" value="SDRFAMILY"/>
</dbReference>
<dbReference type="PANTHER" id="PTHR43157">
    <property type="entry name" value="PHOSPHATIDYLINOSITOL-GLYCAN BIOSYNTHESIS CLASS F PROTEIN-RELATED"/>
    <property type="match status" value="1"/>
</dbReference>
<dbReference type="InterPro" id="IPR002347">
    <property type="entry name" value="SDR_fam"/>
</dbReference>
<accession>A0A8J3NDI0</accession>
<dbReference type="InterPro" id="IPR036291">
    <property type="entry name" value="NAD(P)-bd_dom_sf"/>
</dbReference>
<dbReference type="Gene3D" id="3.40.50.720">
    <property type="entry name" value="NAD(P)-binding Rossmann-like Domain"/>
    <property type="match status" value="1"/>
</dbReference>
<keyword evidence="4" id="KW-1185">Reference proteome</keyword>